<dbReference type="PROSITE" id="PS50943">
    <property type="entry name" value="HTH_CROC1"/>
    <property type="match status" value="1"/>
</dbReference>
<evidence type="ECO:0000259" key="1">
    <source>
        <dbReference type="PROSITE" id="PS50943"/>
    </source>
</evidence>
<feature type="domain" description="HTH cro/C1-type" evidence="1">
    <location>
        <begin position="18"/>
        <end position="67"/>
    </location>
</feature>
<reference evidence="2" key="1">
    <citation type="submission" date="2023-02" db="EMBL/GenBank/DDBJ databases">
        <title>Actinomadura rubrobrunea NBRC 14622.</title>
        <authorList>
            <person name="Ichikawa N."/>
            <person name="Sato H."/>
            <person name="Tonouchi N."/>
        </authorList>
    </citation>
    <scope>NUCLEOTIDE SEQUENCE</scope>
    <source>
        <strain evidence="2">NBRC 14622</strain>
    </source>
</reference>
<dbReference type="InterPro" id="IPR001387">
    <property type="entry name" value="Cro/C1-type_HTH"/>
</dbReference>
<dbReference type="GO" id="GO:0003677">
    <property type="term" value="F:DNA binding"/>
    <property type="evidence" value="ECO:0007669"/>
    <property type="project" value="InterPro"/>
</dbReference>
<dbReference type="CDD" id="cd00093">
    <property type="entry name" value="HTH_XRE"/>
    <property type="match status" value="1"/>
</dbReference>
<dbReference type="SUPFAM" id="SSF47413">
    <property type="entry name" value="lambda repressor-like DNA-binding domains"/>
    <property type="match status" value="1"/>
</dbReference>
<keyword evidence="3" id="KW-1185">Reference proteome</keyword>
<evidence type="ECO:0000313" key="2">
    <source>
        <dbReference type="EMBL" id="GLW65660.1"/>
    </source>
</evidence>
<name>A0A9W6UYF6_9ACTN</name>
<protein>
    <submittedName>
        <fullName evidence="2">Transcriptional regulator</fullName>
    </submittedName>
</protein>
<proteinExistence type="predicted"/>
<dbReference type="Pfam" id="PF19054">
    <property type="entry name" value="DUF5753"/>
    <property type="match status" value="1"/>
</dbReference>
<dbReference type="SMART" id="SM00530">
    <property type="entry name" value="HTH_XRE"/>
    <property type="match status" value="1"/>
</dbReference>
<dbReference type="Proteomes" id="UP001165124">
    <property type="component" value="Unassembled WGS sequence"/>
</dbReference>
<dbReference type="Gene3D" id="1.10.260.40">
    <property type="entry name" value="lambda repressor-like DNA-binding domains"/>
    <property type="match status" value="1"/>
</dbReference>
<dbReference type="Pfam" id="PF13560">
    <property type="entry name" value="HTH_31"/>
    <property type="match status" value="1"/>
</dbReference>
<organism evidence="2 3">
    <name type="scientific">Actinomadura rubrobrunea</name>
    <dbReference type="NCBI Taxonomy" id="115335"/>
    <lineage>
        <taxon>Bacteria</taxon>
        <taxon>Bacillati</taxon>
        <taxon>Actinomycetota</taxon>
        <taxon>Actinomycetes</taxon>
        <taxon>Streptosporangiales</taxon>
        <taxon>Thermomonosporaceae</taxon>
        <taxon>Actinomadura</taxon>
    </lineage>
</organism>
<dbReference type="AlphaFoldDB" id="A0A9W6UYF6"/>
<sequence length="291" mass="33561">MSASPRPSVRQQRLAAELRRLRAQSGFTGDEVAERLSWSTAKVSRLENARTGARLSDVEMLLELYGVNGRRRAELIALARDAAQRGWWEDYPWLDPGYAQLISLETEADAELQWENVVVPGLLQTESYARHVVGGWNYLDRRISPQEIERRIELRIRRQEVLHRPNPMRLDLVLDEAVLHRRVGDAAVMAEQMEHLRRSAELPHISLRILPLDGFHAVMEPSFTLLEFSDIYDVQFPDIVYSETLTMDYLTDEAVSFRARLAHRQLREDALDPVESRIHLAAARDMWSSRA</sequence>
<evidence type="ECO:0000313" key="3">
    <source>
        <dbReference type="Proteomes" id="UP001165124"/>
    </source>
</evidence>
<comment type="caution">
    <text evidence="2">The sequence shown here is derived from an EMBL/GenBank/DDBJ whole genome shotgun (WGS) entry which is preliminary data.</text>
</comment>
<dbReference type="EMBL" id="BSRZ01000010">
    <property type="protein sequence ID" value="GLW65660.1"/>
    <property type="molecule type" value="Genomic_DNA"/>
</dbReference>
<dbReference type="RefSeq" id="WP_067912267.1">
    <property type="nucleotide sequence ID" value="NZ_BSRZ01000010.1"/>
</dbReference>
<dbReference type="InterPro" id="IPR043917">
    <property type="entry name" value="DUF5753"/>
</dbReference>
<accession>A0A9W6UYF6</accession>
<gene>
    <name evidence="2" type="ORF">Arub01_39040</name>
</gene>
<dbReference type="InterPro" id="IPR010982">
    <property type="entry name" value="Lambda_DNA-bd_dom_sf"/>
</dbReference>